<dbReference type="InterPro" id="IPR012347">
    <property type="entry name" value="Ferritin-like"/>
</dbReference>
<sequence>MVKSPQTASAAIGFAKALEEDSAKFYEDLSQRYAQDKDGFLSLAKENRKNAAQVERAYYEVISDAIEGCFAFNLNPDKYTVKTELAEETSYSDALKKAVEIEEKIIKFYLDASEMSRALIGDVSRAFDKIAKKRGERIHRLKSLLTDRAR</sequence>
<gene>
    <name evidence="1" type="ORF">S06H3_19769</name>
</gene>
<accession>X1LSD0</accession>
<organism evidence="1">
    <name type="scientific">marine sediment metagenome</name>
    <dbReference type="NCBI Taxonomy" id="412755"/>
    <lineage>
        <taxon>unclassified sequences</taxon>
        <taxon>metagenomes</taxon>
        <taxon>ecological metagenomes</taxon>
    </lineage>
</organism>
<protein>
    <recommendedName>
        <fullName evidence="2">Rubrerythrin diiron-binding domain-containing protein</fullName>
    </recommendedName>
</protein>
<reference evidence="1" key="1">
    <citation type="journal article" date="2014" name="Front. Microbiol.">
        <title>High frequency of phylogenetically diverse reductive dehalogenase-homologous genes in deep subseafloor sedimentary metagenomes.</title>
        <authorList>
            <person name="Kawai M."/>
            <person name="Futagami T."/>
            <person name="Toyoda A."/>
            <person name="Takaki Y."/>
            <person name="Nishi S."/>
            <person name="Hori S."/>
            <person name="Arai W."/>
            <person name="Tsubouchi T."/>
            <person name="Morono Y."/>
            <person name="Uchiyama I."/>
            <person name="Ito T."/>
            <person name="Fujiyama A."/>
            <person name="Inagaki F."/>
            <person name="Takami H."/>
        </authorList>
    </citation>
    <scope>NUCLEOTIDE SEQUENCE</scope>
    <source>
        <strain evidence="1">Expedition CK06-06</strain>
    </source>
</reference>
<dbReference type="EMBL" id="BARV01010155">
    <property type="protein sequence ID" value="GAI08731.1"/>
    <property type="molecule type" value="Genomic_DNA"/>
</dbReference>
<proteinExistence type="predicted"/>
<dbReference type="AlphaFoldDB" id="X1LSD0"/>
<evidence type="ECO:0008006" key="2">
    <source>
        <dbReference type="Google" id="ProtNLM"/>
    </source>
</evidence>
<name>X1LSD0_9ZZZZ</name>
<comment type="caution">
    <text evidence="1">The sequence shown here is derived from an EMBL/GenBank/DDBJ whole genome shotgun (WGS) entry which is preliminary data.</text>
</comment>
<dbReference type="InterPro" id="IPR009078">
    <property type="entry name" value="Ferritin-like_SF"/>
</dbReference>
<dbReference type="SUPFAM" id="SSF47240">
    <property type="entry name" value="Ferritin-like"/>
    <property type="match status" value="1"/>
</dbReference>
<evidence type="ECO:0000313" key="1">
    <source>
        <dbReference type="EMBL" id="GAI08731.1"/>
    </source>
</evidence>
<dbReference type="Gene3D" id="1.20.1260.10">
    <property type="match status" value="1"/>
</dbReference>